<feature type="compositionally biased region" description="Polar residues" evidence="1">
    <location>
        <begin position="231"/>
        <end position="241"/>
    </location>
</feature>
<accession>A0A833TKI1</accession>
<proteinExistence type="predicted"/>
<evidence type="ECO:0000313" key="5">
    <source>
        <dbReference type="Proteomes" id="UP000602510"/>
    </source>
</evidence>
<feature type="region of interest" description="Disordered" evidence="1">
    <location>
        <begin position="211"/>
        <end position="253"/>
    </location>
</feature>
<feature type="chain" id="PRO_5032536417" evidence="3">
    <location>
        <begin position="19"/>
        <end position="253"/>
    </location>
</feature>
<keyword evidence="2" id="KW-0812">Transmembrane</keyword>
<dbReference type="Proteomes" id="UP000602510">
    <property type="component" value="Unassembled WGS sequence"/>
</dbReference>
<feature type="transmembrane region" description="Helical" evidence="2">
    <location>
        <begin position="153"/>
        <end position="181"/>
    </location>
</feature>
<keyword evidence="2" id="KW-1133">Transmembrane helix</keyword>
<evidence type="ECO:0000256" key="1">
    <source>
        <dbReference type="SAM" id="MobiDB-lite"/>
    </source>
</evidence>
<keyword evidence="2" id="KW-0472">Membrane</keyword>
<dbReference type="EMBL" id="WSZM01000047">
    <property type="protein sequence ID" value="KAF4045449.1"/>
    <property type="molecule type" value="Genomic_DNA"/>
</dbReference>
<gene>
    <name evidence="4" type="ORF">GN244_ATG02193</name>
</gene>
<evidence type="ECO:0000256" key="2">
    <source>
        <dbReference type="SAM" id="Phobius"/>
    </source>
</evidence>
<keyword evidence="5" id="KW-1185">Reference proteome</keyword>
<dbReference type="AlphaFoldDB" id="A0A833TKI1"/>
<keyword evidence="3" id="KW-0732">Signal</keyword>
<evidence type="ECO:0000256" key="3">
    <source>
        <dbReference type="SAM" id="SignalP"/>
    </source>
</evidence>
<comment type="caution">
    <text evidence="4">The sequence shown here is derived from an EMBL/GenBank/DDBJ whole genome shotgun (WGS) entry which is preliminary data.</text>
</comment>
<organism evidence="4 5">
    <name type="scientific">Phytophthora infestans</name>
    <name type="common">Potato late blight agent</name>
    <name type="synonym">Botrytis infestans</name>
    <dbReference type="NCBI Taxonomy" id="4787"/>
    <lineage>
        <taxon>Eukaryota</taxon>
        <taxon>Sar</taxon>
        <taxon>Stramenopiles</taxon>
        <taxon>Oomycota</taxon>
        <taxon>Peronosporomycetes</taxon>
        <taxon>Peronosporales</taxon>
        <taxon>Peronosporaceae</taxon>
        <taxon>Phytophthora</taxon>
    </lineage>
</organism>
<reference evidence="4" key="1">
    <citation type="submission" date="2020-04" db="EMBL/GenBank/DDBJ databases">
        <title>Hybrid Assembly of Korean Phytophthora infestans isolates.</title>
        <authorList>
            <person name="Prokchorchik M."/>
            <person name="Lee Y."/>
            <person name="Seo J."/>
            <person name="Cho J.-H."/>
            <person name="Park Y.-E."/>
            <person name="Jang D.-C."/>
            <person name="Im J.-S."/>
            <person name="Choi J.-G."/>
            <person name="Park H.-J."/>
            <person name="Lee G.-B."/>
            <person name="Lee Y.-G."/>
            <person name="Hong S.-Y."/>
            <person name="Cho K."/>
            <person name="Sohn K.H."/>
        </authorList>
    </citation>
    <scope>NUCLEOTIDE SEQUENCE</scope>
    <source>
        <strain evidence="4">KR_1_A1</strain>
    </source>
</reference>
<name>A0A833TKI1_PHYIN</name>
<evidence type="ECO:0000313" key="4">
    <source>
        <dbReference type="EMBL" id="KAF4045449.1"/>
    </source>
</evidence>
<sequence>MRFGWLVLGALLAQGSDALRSCTKTGQLRVPCEDQLLLGKADRFLLTLYGHTCYTMNIVSPQPLEVLFYDSRDLKSGQSVRKLEDAANGTDALAALGDSGCQNVLSCVQLQEGLSKASVYNLMISRWANVTEEGDGPIPVDILLEHCDPVSPWHYVGLVVVGSIGFTSTMLLLCVVGEFVLGLRTITKLQKAAQRDQFVELAQIDPLKAKSCEKEEADEDLEEPTAPLMTTMISSDSGVTGKTTTESEKESSA</sequence>
<protein>
    <submittedName>
        <fullName evidence="4">Uncharacterized protein</fullName>
    </submittedName>
</protein>
<feature type="signal peptide" evidence="3">
    <location>
        <begin position="1"/>
        <end position="18"/>
    </location>
</feature>